<sequence length="107" mass="12284">MATHIFYWPFDYVSMMLRFGVPKGLISDQGSHFCNRAIASLLPKYGVAHRISTTYHPQTNGPAESRLLEDALWAHRTTYRTPLGMSPYRIIFGKACHLPMELEHKAY</sequence>
<dbReference type="Proteomes" id="UP000257109">
    <property type="component" value="Unassembled WGS sequence"/>
</dbReference>
<comment type="caution">
    <text evidence="2">The sequence shown here is derived from an EMBL/GenBank/DDBJ whole genome shotgun (WGS) entry which is preliminary data.</text>
</comment>
<dbReference type="PANTHER" id="PTHR47266">
    <property type="entry name" value="ENDONUCLEASE-RELATED"/>
    <property type="match status" value="1"/>
</dbReference>
<dbReference type="EMBL" id="QJKJ01000828">
    <property type="protein sequence ID" value="RDY10507.1"/>
    <property type="molecule type" value="Genomic_DNA"/>
</dbReference>
<feature type="non-terminal residue" evidence="2">
    <location>
        <position position="1"/>
    </location>
</feature>
<accession>A0A371I636</accession>
<dbReference type="InterPro" id="IPR012337">
    <property type="entry name" value="RNaseH-like_sf"/>
</dbReference>
<dbReference type="InterPro" id="IPR052160">
    <property type="entry name" value="Gypsy_RT_Integrase-like"/>
</dbReference>
<name>A0A371I636_MUCPR</name>
<dbReference type="InterPro" id="IPR001584">
    <property type="entry name" value="Integrase_cat-core"/>
</dbReference>
<dbReference type="OrthoDB" id="422540at2759"/>
<reference evidence="2" key="1">
    <citation type="submission" date="2018-05" db="EMBL/GenBank/DDBJ databases">
        <title>Draft genome of Mucuna pruriens seed.</title>
        <authorList>
            <person name="Nnadi N.E."/>
            <person name="Vos R."/>
            <person name="Hasami M.H."/>
            <person name="Devisetty U.K."/>
            <person name="Aguiy J.C."/>
        </authorList>
    </citation>
    <scope>NUCLEOTIDE SEQUENCE [LARGE SCALE GENOMIC DNA]</scope>
    <source>
        <strain evidence="2">JCA_2017</strain>
    </source>
</reference>
<evidence type="ECO:0000259" key="1">
    <source>
        <dbReference type="PROSITE" id="PS50994"/>
    </source>
</evidence>
<evidence type="ECO:0000313" key="3">
    <source>
        <dbReference type="Proteomes" id="UP000257109"/>
    </source>
</evidence>
<dbReference type="Gene3D" id="3.30.420.10">
    <property type="entry name" value="Ribonuclease H-like superfamily/Ribonuclease H"/>
    <property type="match status" value="1"/>
</dbReference>
<dbReference type="GO" id="GO:0015074">
    <property type="term" value="P:DNA integration"/>
    <property type="evidence" value="ECO:0007669"/>
    <property type="project" value="InterPro"/>
</dbReference>
<dbReference type="AlphaFoldDB" id="A0A371I636"/>
<organism evidence="2 3">
    <name type="scientific">Mucuna pruriens</name>
    <name type="common">Velvet bean</name>
    <name type="synonym">Dolichos pruriens</name>
    <dbReference type="NCBI Taxonomy" id="157652"/>
    <lineage>
        <taxon>Eukaryota</taxon>
        <taxon>Viridiplantae</taxon>
        <taxon>Streptophyta</taxon>
        <taxon>Embryophyta</taxon>
        <taxon>Tracheophyta</taxon>
        <taxon>Spermatophyta</taxon>
        <taxon>Magnoliopsida</taxon>
        <taxon>eudicotyledons</taxon>
        <taxon>Gunneridae</taxon>
        <taxon>Pentapetalae</taxon>
        <taxon>rosids</taxon>
        <taxon>fabids</taxon>
        <taxon>Fabales</taxon>
        <taxon>Fabaceae</taxon>
        <taxon>Papilionoideae</taxon>
        <taxon>50 kb inversion clade</taxon>
        <taxon>NPAAA clade</taxon>
        <taxon>indigoferoid/millettioid clade</taxon>
        <taxon>Phaseoleae</taxon>
        <taxon>Mucuna</taxon>
    </lineage>
</organism>
<dbReference type="GO" id="GO:0003676">
    <property type="term" value="F:nucleic acid binding"/>
    <property type="evidence" value="ECO:0007669"/>
    <property type="project" value="InterPro"/>
</dbReference>
<protein>
    <recommendedName>
        <fullName evidence="1">Integrase catalytic domain-containing protein</fullName>
    </recommendedName>
</protein>
<evidence type="ECO:0000313" key="2">
    <source>
        <dbReference type="EMBL" id="RDY10507.1"/>
    </source>
</evidence>
<feature type="domain" description="Integrase catalytic" evidence="1">
    <location>
        <begin position="1"/>
        <end position="64"/>
    </location>
</feature>
<keyword evidence="3" id="KW-1185">Reference proteome</keyword>
<dbReference type="PROSITE" id="PS50994">
    <property type="entry name" value="INTEGRASE"/>
    <property type="match status" value="1"/>
</dbReference>
<proteinExistence type="predicted"/>
<dbReference type="InterPro" id="IPR036397">
    <property type="entry name" value="RNaseH_sf"/>
</dbReference>
<gene>
    <name evidence="2" type="ORF">CR513_04965</name>
</gene>
<dbReference type="SUPFAM" id="SSF53098">
    <property type="entry name" value="Ribonuclease H-like"/>
    <property type="match status" value="1"/>
</dbReference>